<dbReference type="GO" id="GO:0004674">
    <property type="term" value="F:protein serine/threonine kinase activity"/>
    <property type="evidence" value="ECO:0007669"/>
    <property type="project" value="UniProtKB-KW"/>
</dbReference>
<dbReference type="PANTHER" id="PTHR45621">
    <property type="entry name" value="OS01G0588500 PROTEIN-RELATED"/>
    <property type="match status" value="1"/>
</dbReference>
<dbReference type="PROSITE" id="PS00108">
    <property type="entry name" value="PROTEIN_KINASE_ST"/>
    <property type="match status" value="1"/>
</dbReference>
<evidence type="ECO:0000256" key="2">
    <source>
        <dbReference type="ARBA" id="ARBA00012513"/>
    </source>
</evidence>
<keyword evidence="8" id="KW-0611">Plant defense</keyword>
<dbReference type="Gene3D" id="3.30.200.20">
    <property type="entry name" value="Phosphorylase Kinase, domain 1"/>
    <property type="match status" value="1"/>
</dbReference>
<dbReference type="Gene3D" id="1.10.510.10">
    <property type="entry name" value="Transferase(Phosphotransferase) domain 1"/>
    <property type="match status" value="1"/>
</dbReference>
<dbReference type="InterPro" id="IPR050823">
    <property type="entry name" value="Plant_Ser_Thr_Prot_Kinase"/>
</dbReference>
<evidence type="ECO:0000256" key="6">
    <source>
        <dbReference type="ARBA" id="ARBA00022741"/>
    </source>
</evidence>
<dbReference type="InterPro" id="IPR000719">
    <property type="entry name" value="Prot_kinase_dom"/>
</dbReference>
<proteinExistence type="predicted"/>
<keyword evidence="6" id="KW-0547">Nucleotide-binding</keyword>
<gene>
    <name evidence="12" type="ORF">BUALT_Bualt07G0164000</name>
</gene>
<dbReference type="FunFam" id="3.30.200.20:FF:000228">
    <property type="entry name" value="Serine/threonine-protein kinase BIK1"/>
    <property type="match status" value="1"/>
</dbReference>
<dbReference type="GO" id="GO:0006952">
    <property type="term" value="P:defense response"/>
    <property type="evidence" value="ECO:0007669"/>
    <property type="project" value="UniProtKB-KW"/>
</dbReference>
<dbReference type="SUPFAM" id="SSF56112">
    <property type="entry name" value="Protein kinase-like (PK-like)"/>
    <property type="match status" value="1"/>
</dbReference>
<keyword evidence="4" id="KW-0723">Serine/threonine-protein kinase</keyword>
<feature type="region of interest" description="Disordered" evidence="10">
    <location>
        <begin position="385"/>
        <end position="407"/>
    </location>
</feature>
<accession>A0AAV6XCH5</accession>
<dbReference type="FunFam" id="1.10.510.10:FF:000258">
    <property type="entry name" value="Probable serine/threonine-protein kinase PBL8"/>
    <property type="match status" value="1"/>
</dbReference>
<evidence type="ECO:0000256" key="3">
    <source>
        <dbReference type="ARBA" id="ARBA00022475"/>
    </source>
</evidence>
<comment type="caution">
    <text evidence="12">The sequence shown here is derived from an EMBL/GenBank/DDBJ whole genome shotgun (WGS) entry which is preliminary data.</text>
</comment>
<evidence type="ECO:0000313" key="12">
    <source>
        <dbReference type="EMBL" id="KAG8380154.1"/>
    </source>
</evidence>
<evidence type="ECO:0000313" key="13">
    <source>
        <dbReference type="Proteomes" id="UP000826271"/>
    </source>
</evidence>
<dbReference type="EMBL" id="WHWC01000007">
    <property type="protein sequence ID" value="KAG8380154.1"/>
    <property type="molecule type" value="Genomic_DNA"/>
</dbReference>
<evidence type="ECO:0000256" key="10">
    <source>
        <dbReference type="SAM" id="MobiDB-lite"/>
    </source>
</evidence>
<dbReference type="Pfam" id="PF07714">
    <property type="entry name" value="PK_Tyr_Ser-Thr"/>
    <property type="match status" value="1"/>
</dbReference>
<protein>
    <recommendedName>
        <fullName evidence="2">non-specific serine/threonine protein kinase</fullName>
        <ecNumber evidence="2">2.7.11.1</ecNumber>
    </recommendedName>
</protein>
<feature type="domain" description="Protein kinase" evidence="11">
    <location>
        <begin position="82"/>
        <end position="363"/>
    </location>
</feature>
<keyword evidence="5" id="KW-0808">Transferase</keyword>
<evidence type="ECO:0000259" key="11">
    <source>
        <dbReference type="PROSITE" id="PS50011"/>
    </source>
</evidence>
<dbReference type="CDD" id="cd14066">
    <property type="entry name" value="STKc_IRAK"/>
    <property type="match status" value="1"/>
</dbReference>
<evidence type="ECO:0000256" key="9">
    <source>
        <dbReference type="ARBA" id="ARBA00022840"/>
    </source>
</evidence>
<evidence type="ECO:0000256" key="8">
    <source>
        <dbReference type="ARBA" id="ARBA00022821"/>
    </source>
</evidence>
<keyword evidence="13" id="KW-1185">Reference proteome</keyword>
<evidence type="ECO:0000256" key="7">
    <source>
        <dbReference type="ARBA" id="ARBA00022777"/>
    </source>
</evidence>
<keyword evidence="3" id="KW-0472">Membrane</keyword>
<dbReference type="GO" id="GO:0005886">
    <property type="term" value="C:plasma membrane"/>
    <property type="evidence" value="ECO:0007669"/>
    <property type="project" value="UniProtKB-SubCell"/>
</dbReference>
<dbReference type="AlphaFoldDB" id="A0AAV6XCH5"/>
<dbReference type="InterPro" id="IPR011009">
    <property type="entry name" value="Kinase-like_dom_sf"/>
</dbReference>
<dbReference type="GO" id="GO:0005524">
    <property type="term" value="F:ATP binding"/>
    <property type="evidence" value="ECO:0007669"/>
    <property type="project" value="UniProtKB-KW"/>
</dbReference>
<keyword evidence="3" id="KW-1003">Cell membrane</keyword>
<reference evidence="12" key="1">
    <citation type="submission" date="2019-10" db="EMBL/GenBank/DDBJ databases">
        <authorList>
            <person name="Zhang R."/>
            <person name="Pan Y."/>
            <person name="Wang J."/>
            <person name="Ma R."/>
            <person name="Yu S."/>
        </authorList>
    </citation>
    <scope>NUCLEOTIDE SEQUENCE</scope>
    <source>
        <strain evidence="12">LA-IB0</strain>
        <tissue evidence="12">Leaf</tissue>
    </source>
</reference>
<evidence type="ECO:0000256" key="5">
    <source>
        <dbReference type="ARBA" id="ARBA00022679"/>
    </source>
</evidence>
<name>A0AAV6XCH5_9LAMI</name>
<organism evidence="12 13">
    <name type="scientific">Buddleja alternifolia</name>
    <dbReference type="NCBI Taxonomy" id="168488"/>
    <lineage>
        <taxon>Eukaryota</taxon>
        <taxon>Viridiplantae</taxon>
        <taxon>Streptophyta</taxon>
        <taxon>Embryophyta</taxon>
        <taxon>Tracheophyta</taxon>
        <taxon>Spermatophyta</taxon>
        <taxon>Magnoliopsida</taxon>
        <taxon>eudicotyledons</taxon>
        <taxon>Gunneridae</taxon>
        <taxon>Pentapetalae</taxon>
        <taxon>asterids</taxon>
        <taxon>lamiids</taxon>
        <taxon>Lamiales</taxon>
        <taxon>Scrophulariaceae</taxon>
        <taxon>Buddlejeae</taxon>
        <taxon>Buddleja</taxon>
    </lineage>
</organism>
<dbReference type="InterPro" id="IPR008271">
    <property type="entry name" value="Ser/Thr_kinase_AS"/>
</dbReference>
<keyword evidence="9" id="KW-0067">ATP-binding</keyword>
<dbReference type="EC" id="2.7.11.1" evidence="2"/>
<evidence type="ECO:0000256" key="1">
    <source>
        <dbReference type="ARBA" id="ARBA00004236"/>
    </source>
</evidence>
<sequence>MTIKIMKLRSFLLPSCFNPKSHTNIHSTTQVYKQNSNSRISLSDISDPGSTSFCASDLSNSKFASNLHIFTHAVLKVITHDFSSNNFLGEGGFGPVHKGFIDDKYRPGLEAQPVAVKLLDLDGDQGHREWLTEVVLLGQLRHPNLVKLIGYCCEDEHRLLVYEYMARGNLENHLFRRCTTTLPWLTRIKIAVGAAKGLAFLHGEDKPVIYRDFKTSNILLDSDFTAKLSDFGLAKDGPEGDETHVSTRVMGTHGYAAPEYVMTGHLTTITDVYSFGVVLLELLTGKRAMEKNRPSREQNLVEWAKPFLKDHHKLDRIMDPRLEGQYSTAGAKKVAALAHQCLSHYPKSRPNMNHVVKVLEPILDFSDIPFGSFVYVAPTMGKTDKKLSGKLENEDELKENGNQEKGEVKKDNGFKEMWCFVGRFTVEEVIAFTMACNSECSSSSSSFPSTFEQVSTLWYSSGGQVLKNLEFLDDLHVQFEDEKRRRKHRLLQSSDLSKKGLTKLFSESGRLSLCFLVFSSLRIGFGRRETVSRGLNGENEFYSFTGLAISLDFAKLTGEPDVNVNSLPNHGKAVNAGTRLATQTRLMSLAS</sequence>
<evidence type="ECO:0000256" key="4">
    <source>
        <dbReference type="ARBA" id="ARBA00022527"/>
    </source>
</evidence>
<keyword evidence="7" id="KW-0418">Kinase</keyword>
<dbReference type="PROSITE" id="PS50011">
    <property type="entry name" value="PROTEIN_KINASE_DOM"/>
    <property type="match status" value="1"/>
</dbReference>
<comment type="subcellular location">
    <subcellularLocation>
        <location evidence="1">Cell membrane</location>
    </subcellularLocation>
</comment>
<dbReference type="InterPro" id="IPR001245">
    <property type="entry name" value="Ser-Thr/Tyr_kinase_cat_dom"/>
</dbReference>
<dbReference type="Proteomes" id="UP000826271">
    <property type="component" value="Unassembled WGS sequence"/>
</dbReference>